<dbReference type="SUPFAM" id="SSF48452">
    <property type="entry name" value="TPR-like"/>
    <property type="match status" value="2"/>
</dbReference>
<dbReference type="PROSITE" id="PS50943">
    <property type="entry name" value="HTH_CROC1"/>
    <property type="match status" value="1"/>
</dbReference>
<evidence type="ECO:0000256" key="3">
    <source>
        <dbReference type="ARBA" id="ARBA00022737"/>
    </source>
</evidence>
<keyword evidence="4 6" id="KW-0802">TPR repeat</keyword>
<dbReference type="CDD" id="cd00093">
    <property type="entry name" value="HTH_XRE"/>
    <property type="match status" value="1"/>
</dbReference>
<gene>
    <name evidence="8" type="ORF">C1I91_12410</name>
</gene>
<evidence type="ECO:0000256" key="1">
    <source>
        <dbReference type="ARBA" id="ARBA00004496"/>
    </source>
</evidence>
<dbReference type="Proteomes" id="UP000286268">
    <property type="component" value="Chromosome"/>
</dbReference>
<keyword evidence="9" id="KW-1185">Reference proteome</keyword>
<dbReference type="InterPro" id="IPR019734">
    <property type="entry name" value="TPR_rpt"/>
</dbReference>
<keyword evidence="3" id="KW-0677">Repeat</keyword>
<dbReference type="GO" id="GO:0003677">
    <property type="term" value="F:DNA binding"/>
    <property type="evidence" value="ECO:0007669"/>
    <property type="project" value="InterPro"/>
</dbReference>
<evidence type="ECO:0000256" key="2">
    <source>
        <dbReference type="ARBA" id="ARBA00022490"/>
    </source>
</evidence>
<evidence type="ECO:0000256" key="6">
    <source>
        <dbReference type="PROSITE-ProRule" id="PRU00339"/>
    </source>
</evidence>
<comment type="subcellular location">
    <subcellularLocation>
        <location evidence="1">Cytoplasm</location>
    </subcellularLocation>
</comment>
<dbReference type="GO" id="GO:0005737">
    <property type="term" value="C:cytoplasm"/>
    <property type="evidence" value="ECO:0007669"/>
    <property type="project" value="UniProtKB-SubCell"/>
</dbReference>
<dbReference type="SUPFAM" id="SSF47413">
    <property type="entry name" value="lambda repressor-like DNA-binding domains"/>
    <property type="match status" value="1"/>
</dbReference>
<dbReference type="Pfam" id="PF13181">
    <property type="entry name" value="TPR_8"/>
    <property type="match status" value="1"/>
</dbReference>
<protein>
    <recommendedName>
        <fullName evidence="7">HTH cro/C1-type domain-containing protein</fullName>
    </recommendedName>
</protein>
<dbReference type="Pfam" id="PF13424">
    <property type="entry name" value="TPR_12"/>
    <property type="match status" value="1"/>
</dbReference>
<comment type="similarity">
    <text evidence="5">Belongs to the Rap family.</text>
</comment>
<evidence type="ECO:0000256" key="4">
    <source>
        <dbReference type="ARBA" id="ARBA00022803"/>
    </source>
</evidence>
<feature type="repeat" description="TPR" evidence="6">
    <location>
        <begin position="156"/>
        <end position="189"/>
    </location>
</feature>
<dbReference type="EMBL" id="CP025746">
    <property type="protein sequence ID" value="QAA32376.1"/>
    <property type="molecule type" value="Genomic_DNA"/>
</dbReference>
<dbReference type="PANTHER" id="PTHR46630">
    <property type="entry name" value="TETRATRICOPEPTIDE REPEAT PROTEIN 29"/>
    <property type="match status" value="1"/>
</dbReference>
<feature type="repeat" description="TPR" evidence="6">
    <location>
        <begin position="276"/>
        <end position="309"/>
    </location>
</feature>
<dbReference type="InterPro" id="IPR051476">
    <property type="entry name" value="Bac_ResReg_Asp_Phosphatase"/>
</dbReference>
<dbReference type="SMART" id="SM00028">
    <property type="entry name" value="TPR"/>
    <property type="match status" value="5"/>
</dbReference>
<evidence type="ECO:0000313" key="8">
    <source>
        <dbReference type="EMBL" id="QAA32376.1"/>
    </source>
</evidence>
<accession>A0A410DTG4</accession>
<dbReference type="InterPro" id="IPR001387">
    <property type="entry name" value="Cro/C1-type_HTH"/>
</dbReference>
<evidence type="ECO:0000256" key="5">
    <source>
        <dbReference type="ARBA" id="ARBA00038253"/>
    </source>
</evidence>
<dbReference type="AlphaFoldDB" id="A0A410DTG4"/>
<evidence type="ECO:0000259" key="7">
    <source>
        <dbReference type="PROSITE" id="PS50943"/>
    </source>
</evidence>
<reference evidence="8 9" key="1">
    <citation type="submission" date="2018-01" db="EMBL/GenBank/DDBJ databases">
        <title>Genome Sequencing and Assembly of Anaerobacter polyendosporus strain CT4.</title>
        <authorList>
            <person name="Tachaapaikoon C."/>
            <person name="Sutheeworapong S."/>
            <person name="Jenjaroenpun P."/>
            <person name="Wongsurawat T."/>
            <person name="Nookeaw I."/>
            <person name="Cheawchanlertfa P."/>
            <person name="Kosugi A."/>
            <person name="Cheevadhanarak S."/>
            <person name="Ratanakhanokchai K."/>
        </authorList>
    </citation>
    <scope>NUCLEOTIDE SEQUENCE [LARGE SCALE GENOMIC DNA]</scope>
    <source>
        <strain evidence="8 9">CT4</strain>
    </source>
</reference>
<dbReference type="RefSeq" id="WP_128213163.1">
    <property type="nucleotide sequence ID" value="NZ_CP025746.1"/>
</dbReference>
<evidence type="ECO:0000313" key="9">
    <source>
        <dbReference type="Proteomes" id="UP000286268"/>
    </source>
</evidence>
<dbReference type="PROSITE" id="PS50005">
    <property type="entry name" value="TPR"/>
    <property type="match status" value="2"/>
</dbReference>
<dbReference type="Gene3D" id="1.25.40.10">
    <property type="entry name" value="Tetratricopeptide repeat domain"/>
    <property type="match status" value="3"/>
</dbReference>
<proteinExistence type="inferred from homology"/>
<dbReference type="PANTHER" id="PTHR46630:SF1">
    <property type="entry name" value="TETRATRICOPEPTIDE REPEAT PROTEIN 29"/>
    <property type="match status" value="1"/>
</dbReference>
<dbReference type="OrthoDB" id="5516148at2"/>
<name>A0A410DTG4_9CLOT</name>
<dbReference type="InterPro" id="IPR011990">
    <property type="entry name" value="TPR-like_helical_dom_sf"/>
</dbReference>
<dbReference type="InterPro" id="IPR010982">
    <property type="entry name" value="Lambda_DNA-bd_dom_sf"/>
</dbReference>
<feature type="domain" description="HTH cro/C1-type" evidence="7">
    <location>
        <begin position="10"/>
        <end position="57"/>
    </location>
</feature>
<dbReference type="KEGG" id="cmah:C1I91_12410"/>
<sequence length="425" mass="49993">MEFYNPSEKIKLMRKKFRVNQAELEGANMTRAFISMMESGKRNVSRTSSKALAEKFNDIAKRISVDLNLDDEYFSRTPKEDATYYCEEQLKSEATHDKLKELIKIATDFELDRLLAQMYKLEGELYYNEKNYKDGFLYLRKALGKYKELRDNKAQIRIYLLMGNCKYNRGEYEESINYFEDTISYALDEMDMENYYKGNSNLALVYMYTKEYEKSLNILENNIFNRSNDVDFDLLARAQITKGMVLYNRKNETEKSLEVFENLVDSLKDKDEVMLSMVYNNIAECYYDLEEYDKSLEYIEKAQKLKMRVYKDTLARTINIKAKVLLKRGLYSEAILVFNLAIDLAEEYSNFDLSLENYKDLVQAYESAGDYESVVKLMNRLIEYLDYSQVNSGKSYAMLKLAEASAHLDKKEETVNLLSELEKLL</sequence>
<keyword evidence="2" id="KW-0963">Cytoplasm</keyword>
<organism evidence="8 9">
    <name type="scientific">Clostridium manihotivorum</name>
    <dbReference type="NCBI Taxonomy" id="2320868"/>
    <lineage>
        <taxon>Bacteria</taxon>
        <taxon>Bacillati</taxon>
        <taxon>Bacillota</taxon>
        <taxon>Clostridia</taxon>
        <taxon>Eubacteriales</taxon>
        <taxon>Clostridiaceae</taxon>
        <taxon>Clostridium</taxon>
    </lineage>
</organism>